<accession>A0A5N6T0C7</accession>
<dbReference type="GeneID" id="43643628"/>
<dbReference type="AlphaFoldDB" id="A0A5N6T0C7"/>
<feature type="compositionally biased region" description="Basic and acidic residues" evidence="1">
    <location>
        <begin position="1"/>
        <end position="20"/>
    </location>
</feature>
<feature type="region of interest" description="Disordered" evidence="1">
    <location>
        <begin position="1"/>
        <end position="33"/>
    </location>
</feature>
<name>A0A5N6T0C7_ASPPS</name>
<dbReference type="RefSeq" id="XP_031915623.1">
    <property type="nucleotide sequence ID" value="XM_032059418.1"/>
</dbReference>
<evidence type="ECO:0000313" key="2">
    <source>
        <dbReference type="EMBL" id="KAE8139560.1"/>
    </source>
</evidence>
<organism evidence="2 3">
    <name type="scientific">Aspergillus pseudotamarii</name>
    <dbReference type="NCBI Taxonomy" id="132259"/>
    <lineage>
        <taxon>Eukaryota</taxon>
        <taxon>Fungi</taxon>
        <taxon>Dikarya</taxon>
        <taxon>Ascomycota</taxon>
        <taxon>Pezizomycotina</taxon>
        <taxon>Eurotiomycetes</taxon>
        <taxon>Eurotiomycetidae</taxon>
        <taxon>Eurotiales</taxon>
        <taxon>Aspergillaceae</taxon>
        <taxon>Aspergillus</taxon>
        <taxon>Aspergillus subgen. Circumdati</taxon>
    </lineage>
</organism>
<gene>
    <name evidence="2" type="ORF">BDV38DRAFT_280913</name>
</gene>
<feature type="compositionally biased region" description="Polar residues" evidence="1">
    <location>
        <begin position="23"/>
        <end position="33"/>
    </location>
</feature>
<evidence type="ECO:0000256" key="1">
    <source>
        <dbReference type="SAM" id="MobiDB-lite"/>
    </source>
</evidence>
<feature type="compositionally biased region" description="Polar residues" evidence="1">
    <location>
        <begin position="189"/>
        <end position="204"/>
    </location>
</feature>
<dbReference type="EMBL" id="ML743565">
    <property type="protein sequence ID" value="KAE8139560.1"/>
    <property type="molecule type" value="Genomic_DNA"/>
</dbReference>
<feature type="compositionally biased region" description="Acidic residues" evidence="1">
    <location>
        <begin position="237"/>
        <end position="258"/>
    </location>
</feature>
<evidence type="ECO:0000313" key="3">
    <source>
        <dbReference type="Proteomes" id="UP000325672"/>
    </source>
</evidence>
<feature type="region of interest" description="Disordered" evidence="1">
    <location>
        <begin position="183"/>
        <end position="276"/>
    </location>
</feature>
<reference evidence="2 3" key="1">
    <citation type="submission" date="2019-04" db="EMBL/GenBank/DDBJ databases">
        <title>Friends and foes A comparative genomics study of 23 Aspergillus species from section Flavi.</title>
        <authorList>
            <consortium name="DOE Joint Genome Institute"/>
            <person name="Kjaerbolling I."/>
            <person name="Vesth T."/>
            <person name="Frisvad J.C."/>
            <person name="Nybo J.L."/>
            <person name="Theobald S."/>
            <person name="Kildgaard S."/>
            <person name="Isbrandt T."/>
            <person name="Kuo A."/>
            <person name="Sato A."/>
            <person name="Lyhne E.K."/>
            <person name="Kogle M.E."/>
            <person name="Wiebenga A."/>
            <person name="Kun R.S."/>
            <person name="Lubbers R.J."/>
            <person name="Makela M.R."/>
            <person name="Barry K."/>
            <person name="Chovatia M."/>
            <person name="Clum A."/>
            <person name="Daum C."/>
            <person name="Haridas S."/>
            <person name="He G."/>
            <person name="LaButti K."/>
            <person name="Lipzen A."/>
            <person name="Mondo S."/>
            <person name="Riley R."/>
            <person name="Salamov A."/>
            <person name="Simmons B.A."/>
            <person name="Magnuson J.K."/>
            <person name="Henrissat B."/>
            <person name="Mortensen U.H."/>
            <person name="Larsen T.O."/>
            <person name="Devries R.P."/>
            <person name="Grigoriev I.V."/>
            <person name="Machida M."/>
            <person name="Baker S.E."/>
            <person name="Andersen M.R."/>
        </authorList>
    </citation>
    <scope>NUCLEOTIDE SEQUENCE [LARGE SCALE GENOMIC DNA]</scope>
    <source>
        <strain evidence="2 3">CBS 117625</strain>
    </source>
</reference>
<sequence length="375" mass="41882">MVDQREGSLNRGSSEEERKPTVSPANEPQTSTRLLVVNPKATFGSDQPFPQHLADLLEEWHKENGRGRPPCNTKQPRRTKGAWKTFDRQGRYLELSAYAIKGPATYNVLVLHTADGSERLVGSYFPFTTVYGTFLKGWLGVHGGWDPTPCAVRKFSDTLDDLSYEPEVWSAFEVLEMRRNKAQALASGASGQRRSLPGPSQMQRQETRPQRKSLPGPLVATNDRRDNIAPGTSPSSAEEESDEEDDTSSESSSDEEPEPTSAPKRRRMNEPSVPTHRDPKVVFKLFSYKSGAVRCFPLDECRTGKEFFDKARAFFQLFDRNAEVRILSCQIASQPLQQYIFEGSEGEFALLVEQVKSLAGDGALTVEVSHVLSLH</sequence>
<protein>
    <submittedName>
        <fullName evidence="2">Uncharacterized protein</fullName>
    </submittedName>
</protein>
<proteinExistence type="predicted"/>
<keyword evidence="3" id="KW-1185">Reference proteome</keyword>
<dbReference type="OrthoDB" id="4450707at2759"/>
<dbReference type="Proteomes" id="UP000325672">
    <property type="component" value="Unassembled WGS sequence"/>
</dbReference>